<dbReference type="PROSITE" id="PS50005">
    <property type="entry name" value="TPR"/>
    <property type="match status" value="2"/>
</dbReference>
<keyword evidence="3" id="KW-0732">Signal</keyword>
<feature type="domain" description="Caspase family p20" evidence="4">
    <location>
        <begin position="608"/>
        <end position="738"/>
    </location>
</feature>
<evidence type="ECO:0000259" key="4">
    <source>
        <dbReference type="PROSITE" id="PS50208"/>
    </source>
</evidence>
<comment type="similarity">
    <text evidence="1">Belongs to the peptidase C14A family.</text>
</comment>
<dbReference type="SUPFAM" id="SSF48452">
    <property type="entry name" value="TPR-like"/>
    <property type="match status" value="2"/>
</dbReference>
<feature type="chain" id="PRO_5045139516" evidence="3">
    <location>
        <begin position="24"/>
        <end position="840"/>
    </location>
</feature>
<comment type="caution">
    <text evidence="5">The sequence shown here is derived from an EMBL/GenBank/DDBJ whole genome shotgun (WGS) entry which is preliminary data.</text>
</comment>
<dbReference type="InterPro" id="IPR011990">
    <property type="entry name" value="TPR-like_helical_dom_sf"/>
</dbReference>
<dbReference type="Proteomes" id="UP001555786">
    <property type="component" value="Unassembled WGS sequence"/>
</dbReference>
<feature type="signal peptide" evidence="3">
    <location>
        <begin position="1"/>
        <end position="23"/>
    </location>
</feature>
<evidence type="ECO:0000256" key="3">
    <source>
        <dbReference type="SAM" id="SignalP"/>
    </source>
</evidence>
<dbReference type="Gene3D" id="1.25.40.10">
    <property type="entry name" value="Tetratricopeptide repeat domain"/>
    <property type="match status" value="2"/>
</dbReference>
<dbReference type="Pfam" id="PF13432">
    <property type="entry name" value="TPR_16"/>
    <property type="match status" value="2"/>
</dbReference>
<dbReference type="Gene3D" id="3.40.50.1460">
    <property type="match status" value="1"/>
</dbReference>
<protein>
    <submittedName>
        <fullName evidence="5">Caspase family protein</fullName>
    </submittedName>
</protein>
<dbReference type="InterPro" id="IPR015917">
    <property type="entry name" value="Pept_C14A"/>
</dbReference>
<dbReference type="InterPro" id="IPR029030">
    <property type="entry name" value="Caspase-like_dom_sf"/>
</dbReference>
<dbReference type="InterPro" id="IPR052039">
    <property type="entry name" value="Caspase-related_regulators"/>
</dbReference>
<evidence type="ECO:0000256" key="1">
    <source>
        <dbReference type="ARBA" id="ARBA00010134"/>
    </source>
</evidence>
<dbReference type="InterPro" id="IPR011600">
    <property type="entry name" value="Pept_C14_caspase"/>
</dbReference>
<feature type="repeat" description="TPR" evidence="2">
    <location>
        <begin position="354"/>
        <end position="387"/>
    </location>
</feature>
<dbReference type="SUPFAM" id="SSF52129">
    <property type="entry name" value="Caspase-like"/>
    <property type="match status" value="1"/>
</dbReference>
<feature type="repeat" description="TPR" evidence="2">
    <location>
        <begin position="320"/>
        <end position="353"/>
    </location>
</feature>
<dbReference type="RefSeq" id="WP_367623804.1">
    <property type="nucleotide sequence ID" value="NZ_JBFNQD010000002.1"/>
</dbReference>
<keyword evidence="2" id="KW-0802">TPR repeat</keyword>
<proteinExistence type="inferred from homology"/>
<name>A0ABV3PJV1_9HYPH</name>
<dbReference type="InterPro" id="IPR001309">
    <property type="entry name" value="Pept_C14_p20"/>
</dbReference>
<organism evidence="5 6">
    <name type="scientific">Labrys neptuniae</name>
    <dbReference type="NCBI Taxonomy" id="376174"/>
    <lineage>
        <taxon>Bacteria</taxon>
        <taxon>Pseudomonadati</taxon>
        <taxon>Pseudomonadota</taxon>
        <taxon>Alphaproteobacteria</taxon>
        <taxon>Hyphomicrobiales</taxon>
        <taxon>Xanthobacteraceae</taxon>
        <taxon>Labrys</taxon>
    </lineage>
</organism>
<evidence type="ECO:0000256" key="2">
    <source>
        <dbReference type="PROSITE-ProRule" id="PRU00339"/>
    </source>
</evidence>
<dbReference type="SMART" id="SM00028">
    <property type="entry name" value="TPR"/>
    <property type="match status" value="5"/>
</dbReference>
<accession>A0ABV3PJV1</accession>
<keyword evidence="6" id="KW-1185">Reference proteome</keyword>
<dbReference type="EMBL" id="JBFNQD010000002">
    <property type="protein sequence ID" value="MEW9305910.1"/>
    <property type="molecule type" value="Genomic_DNA"/>
</dbReference>
<gene>
    <name evidence="5" type="ORF">ABXS05_10210</name>
</gene>
<reference evidence="5 6" key="1">
    <citation type="submission" date="2024-07" db="EMBL/GenBank/DDBJ databases">
        <title>Description of Labrys sedimenti sp. nov., isolated from a diclofenac-degrading enrichment culture.</title>
        <authorList>
            <person name="Tancsics A."/>
            <person name="Csepanyi A."/>
        </authorList>
    </citation>
    <scope>NUCLEOTIDE SEQUENCE [LARGE SCALE GENOMIC DNA]</scope>
    <source>
        <strain evidence="5 6">LMG 23578</strain>
    </source>
</reference>
<evidence type="ECO:0000313" key="5">
    <source>
        <dbReference type="EMBL" id="MEW9305910.1"/>
    </source>
</evidence>
<dbReference type="SMART" id="SM00115">
    <property type="entry name" value="CASc"/>
    <property type="match status" value="1"/>
</dbReference>
<dbReference type="PANTHER" id="PTHR22576">
    <property type="entry name" value="MUCOSA ASSOCIATED LYMPHOID TISSUE LYMPHOMA TRANSLOCATION PROTEIN 1/PARACASPASE"/>
    <property type="match status" value="1"/>
</dbReference>
<dbReference type="Pfam" id="PF00656">
    <property type="entry name" value="Peptidase_C14"/>
    <property type="match status" value="1"/>
</dbReference>
<dbReference type="InterPro" id="IPR019734">
    <property type="entry name" value="TPR_rpt"/>
</dbReference>
<evidence type="ECO:0000313" key="6">
    <source>
        <dbReference type="Proteomes" id="UP001555786"/>
    </source>
</evidence>
<dbReference type="Pfam" id="PF13414">
    <property type="entry name" value="TPR_11"/>
    <property type="match status" value="1"/>
</dbReference>
<dbReference type="PANTHER" id="PTHR22576:SF37">
    <property type="entry name" value="MUCOSA-ASSOCIATED LYMPHOID TISSUE LYMPHOMA TRANSLOCATION PROTEIN 1"/>
    <property type="match status" value="1"/>
</dbReference>
<dbReference type="PROSITE" id="PS50208">
    <property type="entry name" value="CASPASE_P20"/>
    <property type="match status" value="1"/>
</dbReference>
<sequence length="840" mass="90946">MLRLKTIAALIGLTLAIATPAAAQIIDYARFEKAKRIGDQLSSTQLRQLQSDLSWNTGYNSLTNFPLWGSFDEATFVAIRNFQSHNLRSLNIKPLEENSIPSPELIKLARTKAAKQKALLDFRTASAQGMTIDYPASLLPAREETPTGLRLRAPRWDMSVELQAFSAGDMPFEARFEAMKATPEVTRIVQAKLFKARAGRNPTYFVLFGTKDSLGFYARFIKGADGSARGMIIRWNADTGKDTTQMVEMFEAYDAFGVMIGSLRLDDDDSGSAAEAPLSEIADLRANRQLCGQAKVADDIVKACSDVLAVGDLLLPQTLAVTNSNRGWGFYLKGDYDKAIADYNEAIALRQDDDLSFSGRGYARFAKGDNAQAIADFDQALRLKPTRTELLSYRASAALRLGRLQESVDNITSVVAGGKAATPDYLNRGVALLELGRKDEAASDLSRAVDSASDELTADPGKNAYSLMYRAMAKAYGNDPDGAIADATRFLSTTPQSPEAFHARGLAQAAKQDYAAAIVDYTQAISLGRKSFILRQRGDAYLAAGQPDLAAADYLAMLRQFPSNPLAAAGLEKAKQALVQKFGSANPPAAEQATPATSTPAQAPVSMGRRIALIIGNGAYTGTSPLPNPKRDAARLAETFRSIGFSDVTLVEDLDVQGFNRALQEFSDKAAQADWAVVYYAGHGMEVDNVNYLIPVDAKLEKERDILFEAVPLDRVMAAGEGAKSLRLVILDACRNNPFEGSMAKKSATRAVTRGLSRVEPDGASLVVYAAKAGQVALDGADGNSPFVTALDTNLRKPNVEIGKLFRLVRDDVMKATERQQEPFTYGSLPGEDFFFNPGK</sequence>